<dbReference type="InterPro" id="IPR036739">
    <property type="entry name" value="SLC41_membr_dom_sf"/>
</dbReference>
<dbReference type="SUPFAM" id="SSF54631">
    <property type="entry name" value="CBS-domain pair"/>
    <property type="match status" value="1"/>
</dbReference>
<dbReference type="KEGG" id="tcl:Tchl_0509"/>
<dbReference type="FunFam" id="3.10.580.10:FF:000025">
    <property type="entry name" value="Magnesium transporter MgtE"/>
    <property type="match status" value="1"/>
</dbReference>
<evidence type="ECO:0000313" key="9">
    <source>
        <dbReference type="EMBL" id="APR03380.1"/>
    </source>
</evidence>
<keyword evidence="6 8" id="KW-1133">Transmembrane helix</keyword>
<dbReference type="InterPro" id="IPR006669">
    <property type="entry name" value="MgtE_transporter"/>
</dbReference>
<accession>A0A1H5W509</accession>
<dbReference type="OrthoDB" id="9790355at2"/>
<keyword evidence="7 8" id="KW-0472">Membrane</keyword>
<dbReference type="PROSITE" id="PS51371">
    <property type="entry name" value="CBS"/>
    <property type="match status" value="2"/>
</dbReference>
<dbReference type="InterPro" id="IPR000644">
    <property type="entry name" value="CBS_dom"/>
</dbReference>
<comment type="caution">
    <text evidence="8">Lacks conserved residue(s) required for the propagation of feature annotation.</text>
</comment>
<dbReference type="SMART" id="SM00116">
    <property type="entry name" value="CBS"/>
    <property type="match status" value="2"/>
</dbReference>
<dbReference type="PANTHER" id="PTHR43773">
    <property type="entry name" value="MAGNESIUM TRANSPORTER MGTE"/>
    <property type="match status" value="1"/>
</dbReference>
<evidence type="ECO:0000256" key="1">
    <source>
        <dbReference type="ARBA" id="ARBA00004141"/>
    </source>
</evidence>
<evidence type="ECO:0000256" key="4">
    <source>
        <dbReference type="ARBA" id="ARBA00022692"/>
    </source>
</evidence>
<keyword evidence="3 8" id="KW-0813">Transport</keyword>
<dbReference type="EMBL" id="CP018839">
    <property type="protein sequence ID" value="APR03380.1"/>
    <property type="molecule type" value="Genomic_DNA"/>
</dbReference>
<dbReference type="GO" id="GO:0046872">
    <property type="term" value="F:metal ion binding"/>
    <property type="evidence" value="ECO:0007669"/>
    <property type="project" value="UniProtKB-KW"/>
</dbReference>
<keyword evidence="10" id="KW-1185">Reference proteome</keyword>
<dbReference type="InterPro" id="IPR006668">
    <property type="entry name" value="Mg_transptr_MgtE_intracell_dom"/>
</dbReference>
<evidence type="ECO:0000256" key="3">
    <source>
        <dbReference type="ARBA" id="ARBA00022448"/>
    </source>
</evidence>
<dbReference type="SUPFAM" id="SSF158791">
    <property type="entry name" value="MgtE N-terminal domain-like"/>
    <property type="match status" value="1"/>
</dbReference>
<dbReference type="Proteomes" id="UP000185739">
    <property type="component" value="Chromosome"/>
</dbReference>
<evidence type="ECO:0000256" key="5">
    <source>
        <dbReference type="ARBA" id="ARBA00022842"/>
    </source>
</evidence>
<dbReference type="GO" id="GO:0005886">
    <property type="term" value="C:plasma membrane"/>
    <property type="evidence" value="ECO:0007669"/>
    <property type="project" value="UniProtKB-SubCell"/>
</dbReference>
<dbReference type="CDD" id="cd04606">
    <property type="entry name" value="CBS_pair_Mg_transporter"/>
    <property type="match status" value="1"/>
</dbReference>
<evidence type="ECO:0000256" key="6">
    <source>
        <dbReference type="ARBA" id="ARBA00022989"/>
    </source>
</evidence>
<sequence length="480" mass="53170">MTQPEELHPDDVQHHLREVQELLARQKVVEELVHRQDMPRHELVENLVHKQHESALRAKLDTLHPADIAFVLEALPRDERLYVWDLVKAERDGEILLEVSDAVRESLIETMGPDELKAAAESLDADELADLAPDLPPEIIQDVFQSLDSEGREQLRAAMSYPEDSVGALMDFDMVTVREDVSLEVVLRYLRRFDELPDHTDKLFVIDREDHLKGILTLETLLINDPELEVSEVMRSETVISFTPEDEADDAAQAFERYDLVSAPVVDGEKRVIGRLTVADVVDFIREESEAEILSHAGLREEEDIFASVWSSVKNRWAWLAVNLVTAFIASRVIGAFEGSIEKLVALAALMPIVAGIGGNSGNQTITMIVRAIAMGQVEQSAMNRLLKKELGVALFNGLVWGGLLGVLAWWLYGNIELGMVMTAAMTLNLLLAASAGVLIPMLRQRLGADPALGGSVMITALTDSGGFFIFLGLATLFLL</sequence>
<protein>
    <recommendedName>
        <fullName evidence="8">Magnesium transporter MgtE</fullName>
    </recommendedName>
</protein>
<feature type="transmembrane region" description="Helical" evidence="8">
    <location>
        <begin position="452"/>
        <end position="479"/>
    </location>
</feature>
<dbReference type="SUPFAM" id="SSF161093">
    <property type="entry name" value="MgtE membrane domain-like"/>
    <property type="match status" value="1"/>
</dbReference>
<comment type="function">
    <text evidence="8">Acts as a magnesium transporter.</text>
</comment>
<dbReference type="Pfam" id="PF00571">
    <property type="entry name" value="CBS"/>
    <property type="match status" value="2"/>
</dbReference>
<keyword evidence="8" id="KW-0479">Metal-binding</keyword>
<feature type="transmembrane region" description="Helical" evidence="8">
    <location>
        <begin position="419"/>
        <end position="440"/>
    </location>
</feature>
<keyword evidence="4 8" id="KW-0812">Transmembrane</keyword>
<comment type="subcellular location">
    <subcellularLocation>
        <location evidence="8">Cell membrane</location>
        <topology evidence="8">Multi-pass membrane protein</topology>
    </subcellularLocation>
    <subcellularLocation>
        <location evidence="1">Membrane</location>
        <topology evidence="1">Multi-pass membrane protein</topology>
    </subcellularLocation>
</comment>
<proteinExistence type="inferred from homology"/>
<dbReference type="PANTHER" id="PTHR43773:SF1">
    <property type="entry name" value="MAGNESIUM TRANSPORTER MGTE"/>
    <property type="match status" value="1"/>
</dbReference>
<dbReference type="InterPro" id="IPR046342">
    <property type="entry name" value="CBS_dom_sf"/>
</dbReference>
<dbReference type="InterPro" id="IPR006667">
    <property type="entry name" value="SLC41_membr_dom"/>
</dbReference>
<dbReference type="GO" id="GO:0015095">
    <property type="term" value="F:magnesium ion transmembrane transporter activity"/>
    <property type="evidence" value="ECO:0007669"/>
    <property type="project" value="UniProtKB-UniRule"/>
</dbReference>
<evidence type="ECO:0000256" key="8">
    <source>
        <dbReference type="RuleBase" id="RU362011"/>
    </source>
</evidence>
<organism evidence="9 10">
    <name type="scientific">Thauera chlorobenzoica</name>
    <dbReference type="NCBI Taxonomy" id="96773"/>
    <lineage>
        <taxon>Bacteria</taxon>
        <taxon>Pseudomonadati</taxon>
        <taxon>Pseudomonadota</taxon>
        <taxon>Betaproteobacteria</taxon>
        <taxon>Rhodocyclales</taxon>
        <taxon>Zoogloeaceae</taxon>
        <taxon>Thauera</taxon>
    </lineage>
</organism>
<keyword evidence="5 8" id="KW-0460">Magnesium</keyword>
<dbReference type="SMART" id="SM00924">
    <property type="entry name" value="MgtE_N"/>
    <property type="match status" value="1"/>
</dbReference>
<gene>
    <name evidence="9" type="ORF">Tchl_0509</name>
</gene>
<evidence type="ECO:0000256" key="2">
    <source>
        <dbReference type="ARBA" id="ARBA00009749"/>
    </source>
</evidence>
<dbReference type="Gene3D" id="1.10.357.20">
    <property type="entry name" value="SLC41 divalent cation transporters, integral membrane domain"/>
    <property type="match status" value="1"/>
</dbReference>
<comment type="similarity">
    <text evidence="2 8">Belongs to the SLC41A transporter family.</text>
</comment>
<dbReference type="Gene3D" id="3.10.580.10">
    <property type="entry name" value="CBS-domain"/>
    <property type="match status" value="1"/>
</dbReference>
<dbReference type="AlphaFoldDB" id="A0A1H5W509"/>
<comment type="subunit">
    <text evidence="8">Homodimer.</text>
</comment>
<keyword evidence="8" id="KW-1003">Cell membrane</keyword>
<dbReference type="RefSeq" id="WP_075147007.1">
    <property type="nucleotide sequence ID" value="NZ_CP018839.1"/>
</dbReference>
<evidence type="ECO:0000313" key="10">
    <source>
        <dbReference type="Proteomes" id="UP000185739"/>
    </source>
</evidence>
<evidence type="ECO:0000256" key="7">
    <source>
        <dbReference type="ARBA" id="ARBA00023136"/>
    </source>
</evidence>
<dbReference type="Pfam" id="PF03448">
    <property type="entry name" value="MgtE_N"/>
    <property type="match status" value="1"/>
</dbReference>
<dbReference type="NCBIfam" id="TIGR00400">
    <property type="entry name" value="mgtE"/>
    <property type="match status" value="1"/>
</dbReference>
<reference evidence="9 10" key="1">
    <citation type="submission" date="2016-12" db="EMBL/GenBank/DDBJ databases">
        <title>Complete genome sequence of Thauera chlorobenzoica, a Betaproteobacterium degrading haloaromatics anaerobically to CO2 and halides.</title>
        <authorList>
            <person name="Goris T."/>
            <person name="Mergelsberg M."/>
            <person name="Boll M."/>
        </authorList>
    </citation>
    <scope>NUCLEOTIDE SEQUENCE [LARGE SCALE GENOMIC DNA]</scope>
    <source>
        <strain evidence="9 10">3CB1</strain>
    </source>
</reference>
<dbReference type="Gene3D" id="1.25.60.10">
    <property type="entry name" value="MgtE N-terminal domain-like"/>
    <property type="match status" value="1"/>
</dbReference>
<dbReference type="Pfam" id="PF01769">
    <property type="entry name" value="MgtE"/>
    <property type="match status" value="1"/>
</dbReference>
<dbReference type="InterPro" id="IPR038076">
    <property type="entry name" value="MgtE_N_sf"/>
</dbReference>
<dbReference type="STRING" id="96773.Tchl_0509"/>
<feature type="transmembrane region" description="Helical" evidence="8">
    <location>
        <begin position="391"/>
        <end position="413"/>
    </location>
</feature>
<name>A0A1H5W509_9RHOO</name>